<name>A0A1B8QT86_MORNO</name>
<sequence>MREIDIPDRDETIKYLQDLNERLKETPFIALGDNYIEQLKASLNYSPILTVRDLTSLLTPLEVASYILIHWQPIEYPKQYIGALDLIKRELILDGHYDSYGMPQMSLNNGALHLQGFFTGTLHFSTTDETDLNRTTITKNIDNLENANYRLLLSDLGKHDMLLNYYENTLPMETKPMKITPNAGTLVISFYWEDTSGEDFLMRAIHDIEQYNIVNIFNFIPDNSVIYGDIQGFNGLHYVMPHFYDGVTDVELFGLWYSKLLSGKVTMEISVYEGTTITRLNSYESGMLIKIDDFIYKETFDLQIAHTIQHGTHGEYIGRINHNPETGKVRFIPNYTGYVYPILPNEISNFWEIQYTGLKTIHVRIIESIDNELVFVNTEPTPYGTYNMKVSQRLNPNVTYEFILTDLIKASSFEISLPYLISEWFGEGHGYIRNSGDYLFIPRDEYGDKIQIPLKDVSSIKIKYLSDYSFKITCNEYSEVFRLLNPENLSLKLSIHFSINNSPNPIKTLKIIQHVE</sequence>
<dbReference type="AlphaFoldDB" id="A0A1B8QT86"/>
<organism evidence="1 3">
    <name type="scientific">Moraxella nonliquefaciens</name>
    <dbReference type="NCBI Taxonomy" id="478"/>
    <lineage>
        <taxon>Bacteria</taxon>
        <taxon>Pseudomonadati</taxon>
        <taxon>Pseudomonadota</taxon>
        <taxon>Gammaproteobacteria</taxon>
        <taxon>Moraxellales</taxon>
        <taxon>Moraxellaceae</taxon>
        <taxon>Moraxella</taxon>
    </lineage>
</organism>
<evidence type="ECO:0000313" key="1">
    <source>
        <dbReference type="EMBL" id="OBX88404.1"/>
    </source>
</evidence>
<evidence type="ECO:0000313" key="4">
    <source>
        <dbReference type="Proteomes" id="UP000594834"/>
    </source>
</evidence>
<reference evidence="2 4" key="2">
    <citation type="submission" date="2020-12" db="EMBL/GenBank/DDBJ databases">
        <title>FDA dAtabase for Regulatory Grade micrObial Sequences (FDA-ARGOS): Supporting development and validation of Infectious Disease Dx tests.</title>
        <authorList>
            <person name="Sproer C."/>
            <person name="Gronow S."/>
            <person name="Severitt S."/>
            <person name="Schroder I."/>
            <person name="Tallon L."/>
            <person name="Sadzewicz L."/>
            <person name="Zhao X."/>
            <person name="Boylan J."/>
            <person name="Ott S."/>
            <person name="Bowen H."/>
            <person name="Vavikolanu K."/>
            <person name="Mehta A."/>
            <person name="Aluvathingal J."/>
            <person name="Nadendla S."/>
            <person name="Lowell S."/>
            <person name="Myers T."/>
            <person name="Yan Y."/>
            <person name="Sichtig H."/>
        </authorList>
    </citation>
    <scope>NUCLEOTIDE SEQUENCE [LARGE SCALE GENOMIC DNA]</scope>
    <source>
        <strain evidence="2 4">FDAARGOS_869</strain>
    </source>
</reference>
<reference evidence="1 3" key="1">
    <citation type="submission" date="2016-05" db="EMBL/GenBank/DDBJ databases">
        <title>Draft genome sequence of Moraxella nonliquefaciens CCUG 348T.</title>
        <authorList>
            <person name="Salva-Serra F."/>
            <person name="Engstrom-Jakobsson H."/>
            <person name="Thorell K."/>
            <person name="Gonzales-Siles L."/>
            <person name="Karlsson R."/>
            <person name="Boulund F."/>
            <person name="Engstrand L."/>
            <person name="Kristiansson E."/>
            <person name="Moore E."/>
        </authorList>
    </citation>
    <scope>NUCLEOTIDE SEQUENCE [LARGE SCALE GENOMIC DNA]</scope>
    <source>
        <strain evidence="1 3">CCUG 348</strain>
    </source>
</reference>
<dbReference type="Proteomes" id="UP000092575">
    <property type="component" value="Unassembled WGS sequence"/>
</dbReference>
<evidence type="ECO:0000313" key="3">
    <source>
        <dbReference type="Proteomes" id="UP000092575"/>
    </source>
</evidence>
<dbReference type="Proteomes" id="UP000594834">
    <property type="component" value="Chromosome"/>
</dbReference>
<protein>
    <submittedName>
        <fullName evidence="1">Uncharacterized protein</fullName>
    </submittedName>
</protein>
<dbReference type="RefSeq" id="WP_067006500.1">
    <property type="nucleotide sequence ID" value="NZ_CP065728.1"/>
</dbReference>
<gene>
    <name evidence="1" type="ORF">A7456_00655</name>
    <name evidence="2" type="ORF">I6G26_10985</name>
</gene>
<keyword evidence="4" id="KW-1185">Reference proteome</keyword>
<accession>A0A1B8QT86</accession>
<evidence type="ECO:0000313" key="2">
    <source>
        <dbReference type="EMBL" id="QPT44537.1"/>
    </source>
</evidence>
<dbReference type="STRING" id="478.A7456_00655"/>
<dbReference type="EMBL" id="LXTW01000001">
    <property type="protein sequence ID" value="OBX88404.1"/>
    <property type="molecule type" value="Genomic_DNA"/>
</dbReference>
<proteinExistence type="predicted"/>
<dbReference type="EMBL" id="CP065728">
    <property type="protein sequence ID" value="QPT44537.1"/>
    <property type="molecule type" value="Genomic_DNA"/>
</dbReference>